<organism evidence="8 9">
    <name type="scientific">Listeria booriae</name>
    <dbReference type="NCBI Taxonomy" id="1552123"/>
    <lineage>
        <taxon>Bacteria</taxon>
        <taxon>Bacillati</taxon>
        <taxon>Bacillota</taxon>
        <taxon>Bacilli</taxon>
        <taxon>Bacillales</taxon>
        <taxon>Listeriaceae</taxon>
        <taxon>Listeria</taxon>
    </lineage>
</organism>
<evidence type="ECO:0000256" key="2">
    <source>
        <dbReference type="ARBA" id="ARBA00022670"/>
    </source>
</evidence>
<dbReference type="SUPFAM" id="SSF54001">
    <property type="entry name" value="Cysteine proteinases"/>
    <property type="match status" value="1"/>
</dbReference>
<gene>
    <name evidence="8" type="ORF">HCB06_14485</name>
</gene>
<keyword evidence="3" id="KW-0378">Hydrolase</keyword>
<dbReference type="AlphaFoldDB" id="A0A7X0YNT9"/>
<dbReference type="InterPro" id="IPR016047">
    <property type="entry name" value="M23ase_b-sheet_dom"/>
</dbReference>
<dbReference type="NCBIfam" id="NF045974">
    <property type="entry name" value="conju_CD1108"/>
    <property type="match status" value="1"/>
</dbReference>
<dbReference type="Gene3D" id="2.70.70.10">
    <property type="entry name" value="Glucose Permease (Domain IIA)"/>
    <property type="match status" value="1"/>
</dbReference>
<proteinExistence type="inferred from homology"/>
<dbReference type="EMBL" id="JAARXI010000008">
    <property type="protein sequence ID" value="MBC2117836.1"/>
    <property type="molecule type" value="Genomic_DNA"/>
</dbReference>
<feature type="compositionally biased region" description="Basic and acidic residues" evidence="5">
    <location>
        <begin position="1"/>
        <end position="15"/>
    </location>
</feature>
<evidence type="ECO:0000256" key="5">
    <source>
        <dbReference type="SAM" id="MobiDB-lite"/>
    </source>
</evidence>
<dbReference type="GO" id="GO:0006508">
    <property type="term" value="P:proteolysis"/>
    <property type="evidence" value="ECO:0007669"/>
    <property type="project" value="UniProtKB-KW"/>
</dbReference>
<dbReference type="Gene3D" id="3.90.1720.10">
    <property type="entry name" value="endopeptidase domain like (from Nostoc punctiforme)"/>
    <property type="match status" value="1"/>
</dbReference>
<dbReference type="PROSITE" id="PS51935">
    <property type="entry name" value="NLPC_P60"/>
    <property type="match status" value="1"/>
</dbReference>
<feature type="domain" description="NlpC/P60" evidence="7">
    <location>
        <begin position="685"/>
        <end position="810"/>
    </location>
</feature>
<keyword evidence="4" id="KW-0788">Thiol protease</keyword>
<evidence type="ECO:0000256" key="4">
    <source>
        <dbReference type="ARBA" id="ARBA00022807"/>
    </source>
</evidence>
<keyword evidence="6" id="KW-0472">Membrane</keyword>
<dbReference type="PANTHER" id="PTHR47053">
    <property type="entry name" value="MUREIN DD-ENDOPEPTIDASE MEPH-RELATED"/>
    <property type="match status" value="1"/>
</dbReference>
<comment type="similarity">
    <text evidence="1">Belongs to the peptidase C40 family.</text>
</comment>
<protein>
    <submittedName>
        <fullName evidence="8">Peptidoglycan DD-metalloendopeptidase family protein</fullName>
    </submittedName>
</protein>
<dbReference type="RefSeq" id="WP_185536627.1">
    <property type="nucleotide sequence ID" value="NZ_JAARXI010000008.1"/>
</dbReference>
<evidence type="ECO:0000256" key="3">
    <source>
        <dbReference type="ARBA" id="ARBA00022801"/>
    </source>
</evidence>
<dbReference type="SUPFAM" id="SSF51261">
    <property type="entry name" value="Duplicated hybrid motif"/>
    <property type="match status" value="1"/>
</dbReference>
<dbReference type="PANTHER" id="PTHR47053:SF1">
    <property type="entry name" value="MUREIN DD-ENDOPEPTIDASE MEPH-RELATED"/>
    <property type="match status" value="1"/>
</dbReference>
<dbReference type="Proteomes" id="UP000529446">
    <property type="component" value="Unassembled WGS sequence"/>
</dbReference>
<keyword evidence="6" id="KW-0812">Transmembrane</keyword>
<dbReference type="GO" id="GO:0008234">
    <property type="term" value="F:cysteine-type peptidase activity"/>
    <property type="evidence" value="ECO:0007669"/>
    <property type="project" value="UniProtKB-KW"/>
</dbReference>
<dbReference type="Pfam" id="PF00877">
    <property type="entry name" value="NLPC_P60"/>
    <property type="match status" value="1"/>
</dbReference>
<dbReference type="InterPro" id="IPR059180">
    <property type="entry name" value="3D_YorM"/>
</dbReference>
<dbReference type="InterPro" id="IPR000064">
    <property type="entry name" value="NLP_P60_dom"/>
</dbReference>
<dbReference type="Pfam" id="PF01551">
    <property type="entry name" value="Peptidase_M23"/>
    <property type="match status" value="1"/>
</dbReference>
<name>A0A7X0YNT9_9LIST</name>
<feature type="region of interest" description="Disordered" evidence="5">
    <location>
        <begin position="1"/>
        <end position="24"/>
    </location>
</feature>
<dbReference type="InterPro" id="IPR011055">
    <property type="entry name" value="Dup_hybrid_motif"/>
</dbReference>
<dbReference type="CDD" id="cd12797">
    <property type="entry name" value="M23_peptidase"/>
    <property type="match status" value="1"/>
</dbReference>
<dbReference type="InterPro" id="IPR051202">
    <property type="entry name" value="Peptidase_C40"/>
</dbReference>
<keyword evidence="6" id="KW-1133">Transmembrane helix</keyword>
<sequence length="811" mass="91270">MKKEKRFERSRERDSPLQFNSEEIEAEQVMEKKLERLEGKANRAEQKFQEAKQRLPQKRVLKSEWVTDESKGKIKRRFYFDIEPETPNDSITTKAQLKAHQLSRKMSQTIHQKVSEHEDENVGVEASHKSTKFVEQSTQKLKKREKLREKRAFGRFQKAESKLTKANVNYMYERMKSEQPSTTVWNKLFQKRRIKKQYAQAKKVAGTAKATTINVKRIKGGVEKASAIAKEIFAKRKIVAIVGVVILVFVILVFVILSSILSMCSAIVTQTGTMVVASTWLSDDSDINQAELYYTKLEAELQKKINQVEHDHSGYDEYNYNISAIEHDPVQLISYLSAKFEEFHYPDVQAEIDNLFQAQYQLELKEETITRTVTKEIKVGESLGKVVTSAYCSCVICTGQWSGGATASGAMPRAKHTIAVDAKNPVVPLGTKIVMNGIEYTVEDTGNFARYGVAFDIYFDTHEEAIAWGHQTLEAYLANGNKNTVTVTTTETVKQLNTTLKQTTMTDYIHANLSDDQLALYEAYMESRGNRQNYFGSPFNFDWYPNITSYPGYRTDPFSGEIKLHRGLDIGMAAGTPTQAIHDGIVTTAGFSSGGYGNYVIVEDKEKGYKSLYAHFESLNVSQGQTVKVGDVVGFVGTTGASTGNHLHLEFYYENKWMDTYFYASNGGASQTNIGSGATNGAMSEADYQRLIAYAEQYLGYPYVFGGSTPATSFDCSGFISWVYTNSGVHKVPRTTAQGIYDQTTKISRKEARAGDLIFFTETYPAGRPVTHIGIYVGNGKMLHCGDPIQYSSIDSPYWQQHFYGFGRLNN</sequence>
<comment type="caution">
    <text evidence="8">The sequence shown here is derived from an EMBL/GenBank/DDBJ whole genome shotgun (WGS) entry which is preliminary data.</text>
</comment>
<feature type="transmembrane region" description="Helical" evidence="6">
    <location>
        <begin position="238"/>
        <end position="261"/>
    </location>
</feature>
<dbReference type="InterPro" id="IPR038765">
    <property type="entry name" value="Papain-like_cys_pep_sf"/>
</dbReference>
<evidence type="ECO:0000313" key="8">
    <source>
        <dbReference type="EMBL" id="MBC2117836.1"/>
    </source>
</evidence>
<evidence type="ECO:0000256" key="6">
    <source>
        <dbReference type="SAM" id="Phobius"/>
    </source>
</evidence>
<keyword evidence="2" id="KW-0645">Protease</keyword>
<accession>A0A7X0YNT9</accession>
<reference evidence="8 9" key="1">
    <citation type="submission" date="2020-03" db="EMBL/GenBank/DDBJ databases">
        <title>Soil Listeria distribution.</title>
        <authorList>
            <person name="Liao J."/>
            <person name="Wiedmann M."/>
        </authorList>
    </citation>
    <scope>NUCLEOTIDE SEQUENCE [LARGE SCALE GENOMIC DNA]</scope>
    <source>
        <strain evidence="8 9">FSL L7-0360</strain>
    </source>
</reference>
<evidence type="ECO:0000259" key="7">
    <source>
        <dbReference type="PROSITE" id="PS51935"/>
    </source>
</evidence>
<evidence type="ECO:0000256" key="1">
    <source>
        <dbReference type="ARBA" id="ARBA00007074"/>
    </source>
</evidence>
<dbReference type="CDD" id="cd14667">
    <property type="entry name" value="3D_containing_proteins"/>
    <property type="match status" value="1"/>
</dbReference>
<evidence type="ECO:0000313" key="9">
    <source>
        <dbReference type="Proteomes" id="UP000529446"/>
    </source>
</evidence>